<feature type="domain" description="Fibronectin type-III" evidence="4">
    <location>
        <begin position="1116"/>
        <end position="1210"/>
    </location>
</feature>
<organism evidence="5 6">
    <name type="scientific">Aplysia californica</name>
    <name type="common">California sea hare</name>
    <dbReference type="NCBI Taxonomy" id="6500"/>
    <lineage>
        <taxon>Eukaryota</taxon>
        <taxon>Metazoa</taxon>
        <taxon>Spiralia</taxon>
        <taxon>Lophotrochozoa</taxon>
        <taxon>Mollusca</taxon>
        <taxon>Gastropoda</taxon>
        <taxon>Heterobranchia</taxon>
        <taxon>Euthyneura</taxon>
        <taxon>Tectipleura</taxon>
        <taxon>Aplysiida</taxon>
        <taxon>Aplysioidea</taxon>
        <taxon>Aplysiidae</taxon>
        <taxon>Aplysia</taxon>
    </lineage>
</organism>
<keyword evidence="1" id="KW-0677">Repeat</keyword>
<sequence>MKRLKICAVLVILLVFVALGAEAGKKRRRHRRCKYNKSGSKWSACDTTLHVKTKIAHLKRGKSSCPSMRTFTKPCNVGLILFNGCEYRQVSDWSECDTEMKTKTRTLELVSGDTRQCDNNRVESRECLENADSDDSQTNEGSKRERKGKGGRKKKMRKRKEKRRRKKARRRQKIRLKSTSDCIYEGGVWSECDPNTGLQTTVQKLNANSAPSQCEQTVAINRRCDSSSTLIMVQNAVSEQRRHDGENATRAKIPKRKKIGKKDKKRNKKKKDHREISEKPPRPAEIHVVPYTTFVMVTWTPPQPDPFGNEVPVTGYQIGYGRGFPDVDAVEVNASEFSYKIENLEPGREYVISVRAQNHMGAGQALYETVITRIPDGDEFKPIFPPVGLRAIVQSAHAINVTWMDMAMKQETAQTEEREYFLRYRQLNHMSSPATPHNRFQTLRTKYSYLVVDTLLPFTKYEFAVLASNTKQNSTWSMMVWNITREAVPSTPPEDLNVIIHPGSPGQVTLNWQPPTQANGIVTGYEVSYSTAAVDGQPLVGVMETKGNKLSVTLTSLVPGVTYDLSVKARNSRGLGPPFTIKDYKLPGDPSPVPASLAALPTAGNPTAVTLVWDLPGTANTNILGFVILYTSEMNIEHVHWEVESKIGKDLKTAVIENLEPGKEYFFKIQAHTSVGFGPESNTVAFQILHDEEEDVSTIEAPKKLQVIVLSSTSAVLSWQDPHLAKVFEDTSSPSPRYTVRYRSLDPEPSQFKLVSQPFTSLYLVDLQPLTRYEFSVRVHRGKEMSDWSVPVENTTFAADFSQHPLKAEVRGQRQSPGVVVLSWQPHSDSKIKEYIVMYSSDPSKPHKNWIQKAAVNQDVRQQLFYNLTPETTYYFFIQAMTDLGFGPRSKVVSYTTPKGDKSHHPASTVEKLRATVVSATSVVLSWHDRERHKLRDKDYDRALSGARYSVRYRAVADKSASYTYTNSTFTNLFIGSLRPATKYEFSVSAMHGGQMSSWSVAVTNTTTETAPDSAPSNLTALMDHGDPTTALLSWQPPPFPNGEITGYHLFYTTDIRRSLEEAESISVSGSVFSYPVSQLRPRTNYFFRVGAENKEGFGPLSEPIAYKTPRVRGSPPEDVTVVPSTDNPYDAIVSWQPPSSNSRKIKHYAISHQTEDGKSREVTTVPGSTLTTRISPLQSSTVYHFTVQAHYRRGAGPHSDVALYSIPKELISTQ</sequence>
<feature type="compositionally biased region" description="Basic and acidic residues" evidence="2">
    <location>
        <begin position="239"/>
        <end position="249"/>
    </location>
</feature>
<dbReference type="InterPro" id="IPR050964">
    <property type="entry name" value="Striated_Muscle_Regulatory"/>
</dbReference>
<gene>
    <name evidence="6" type="primary">LOC101857565</name>
</gene>
<evidence type="ECO:0000313" key="5">
    <source>
        <dbReference type="Proteomes" id="UP000694888"/>
    </source>
</evidence>
<accession>A0ABM0JNB9</accession>
<evidence type="ECO:0000256" key="1">
    <source>
        <dbReference type="ARBA" id="ARBA00022737"/>
    </source>
</evidence>
<reference evidence="6" key="1">
    <citation type="submission" date="2025-08" db="UniProtKB">
        <authorList>
            <consortium name="RefSeq"/>
        </authorList>
    </citation>
    <scope>IDENTIFICATION</scope>
</reference>
<name>A0ABM0JNB9_APLCA</name>
<keyword evidence="5" id="KW-1185">Reference proteome</keyword>
<feature type="domain" description="Fibronectin type-III" evidence="4">
    <location>
        <begin position="909"/>
        <end position="1013"/>
    </location>
</feature>
<evidence type="ECO:0000256" key="2">
    <source>
        <dbReference type="SAM" id="MobiDB-lite"/>
    </source>
</evidence>
<dbReference type="PRINTS" id="PR00014">
    <property type="entry name" value="FNTYPEIII"/>
</dbReference>
<dbReference type="InterPro" id="IPR038130">
    <property type="entry name" value="PTN/MK_C_dom_sf"/>
</dbReference>
<dbReference type="InterPro" id="IPR003961">
    <property type="entry name" value="FN3_dom"/>
</dbReference>
<feature type="signal peptide" evidence="3">
    <location>
        <begin position="1"/>
        <end position="23"/>
    </location>
</feature>
<feature type="compositionally biased region" description="Basic and acidic residues" evidence="2">
    <location>
        <begin position="273"/>
        <end position="283"/>
    </location>
</feature>
<dbReference type="GeneID" id="101857565"/>
<feature type="compositionally biased region" description="Basic residues" evidence="2">
    <location>
        <begin position="252"/>
        <end position="272"/>
    </location>
</feature>
<dbReference type="InterPro" id="IPR020090">
    <property type="entry name" value="PTN/MK_C_dom"/>
</dbReference>
<dbReference type="PROSITE" id="PS50853">
    <property type="entry name" value="FN3"/>
    <property type="match status" value="9"/>
</dbReference>
<dbReference type="SMART" id="SM00060">
    <property type="entry name" value="FN3"/>
    <property type="match status" value="9"/>
</dbReference>
<feature type="domain" description="Fibronectin type-III" evidence="4">
    <location>
        <begin position="593"/>
        <end position="691"/>
    </location>
</feature>
<dbReference type="InterPro" id="IPR036116">
    <property type="entry name" value="FN3_sf"/>
</dbReference>
<dbReference type="Proteomes" id="UP000694888">
    <property type="component" value="Unplaced"/>
</dbReference>
<dbReference type="PANTHER" id="PTHR13817:SF73">
    <property type="entry name" value="FIBRONECTIN TYPE-III DOMAIN-CONTAINING PROTEIN"/>
    <property type="match status" value="1"/>
</dbReference>
<dbReference type="Pfam" id="PF00041">
    <property type="entry name" value="fn3"/>
    <property type="match status" value="8"/>
</dbReference>
<feature type="region of interest" description="Disordered" evidence="2">
    <location>
        <begin position="236"/>
        <end position="283"/>
    </location>
</feature>
<keyword evidence="3" id="KW-0732">Signal</keyword>
<feature type="domain" description="Fibronectin type-III" evidence="4">
    <location>
        <begin position="280"/>
        <end position="377"/>
    </location>
</feature>
<dbReference type="CDD" id="cd00063">
    <property type="entry name" value="FN3"/>
    <property type="match status" value="9"/>
</dbReference>
<feature type="domain" description="Fibronectin type-III" evidence="4">
    <location>
        <begin position="806"/>
        <end position="900"/>
    </location>
</feature>
<feature type="domain" description="Fibronectin type-III" evidence="4">
    <location>
        <begin position="701"/>
        <end position="799"/>
    </location>
</feature>
<feature type="domain" description="Fibronectin type-III" evidence="4">
    <location>
        <begin position="492"/>
        <end position="589"/>
    </location>
</feature>
<dbReference type="Gene3D" id="2.30.90.10">
    <property type="entry name" value="Heparin-binding Growth Factor, Midkine, Chain A- C-terminal Domain"/>
    <property type="match status" value="3"/>
</dbReference>
<feature type="region of interest" description="Disordered" evidence="2">
    <location>
        <begin position="128"/>
        <end position="176"/>
    </location>
</feature>
<feature type="chain" id="PRO_5047436102" evidence="3">
    <location>
        <begin position="24"/>
        <end position="1215"/>
    </location>
</feature>
<dbReference type="Pfam" id="PF01091">
    <property type="entry name" value="PTN_MK_C"/>
    <property type="match status" value="2"/>
</dbReference>
<evidence type="ECO:0000313" key="6">
    <source>
        <dbReference type="RefSeq" id="XP_005097718.2"/>
    </source>
</evidence>
<evidence type="ECO:0000259" key="4">
    <source>
        <dbReference type="PROSITE" id="PS50853"/>
    </source>
</evidence>
<dbReference type="RefSeq" id="XP_005097718.2">
    <property type="nucleotide sequence ID" value="XM_005097661.3"/>
</dbReference>
<feature type="compositionally biased region" description="Basic residues" evidence="2">
    <location>
        <begin position="144"/>
        <end position="176"/>
    </location>
</feature>
<dbReference type="PANTHER" id="PTHR13817">
    <property type="entry name" value="TITIN"/>
    <property type="match status" value="1"/>
</dbReference>
<feature type="domain" description="Fibronectin type-III" evidence="4">
    <location>
        <begin position="385"/>
        <end position="487"/>
    </location>
</feature>
<dbReference type="InterPro" id="IPR013783">
    <property type="entry name" value="Ig-like_fold"/>
</dbReference>
<protein>
    <submittedName>
        <fullName evidence="6">Neogenin</fullName>
    </submittedName>
</protein>
<dbReference type="Gene3D" id="2.60.40.10">
    <property type="entry name" value="Immunoglobulins"/>
    <property type="match status" value="9"/>
</dbReference>
<dbReference type="SUPFAM" id="SSF49265">
    <property type="entry name" value="Fibronectin type III"/>
    <property type="match status" value="6"/>
</dbReference>
<proteinExistence type="predicted"/>
<evidence type="ECO:0000256" key="3">
    <source>
        <dbReference type="SAM" id="SignalP"/>
    </source>
</evidence>
<feature type="domain" description="Fibronectin type-III" evidence="4">
    <location>
        <begin position="1015"/>
        <end position="1112"/>
    </location>
</feature>